<dbReference type="RefSeq" id="WP_063208858.1">
    <property type="nucleotide sequence ID" value="NZ_LUKD01000008.1"/>
</dbReference>
<dbReference type="AlphaFoldDB" id="A0A162FWN0"/>
<dbReference type="InterPro" id="IPR043504">
    <property type="entry name" value="Peptidase_S1_PA_chymotrypsin"/>
</dbReference>
<sequence>MKKSLILFTASTMLIACSPDISSHDALTSAPGTSVIGGQPIMERTTEASRSVILVEMTNRFGQGLGFCTGTLIGSHTVLTAGHCFDKQRLPSLSGVNIIFTTKKYSMYQRSPTTRKASDWEIHPDYNSTKKLYDHDIAVVRFEGSIPDGFQPVDFDTDRRTDYSNEEVYVYGYGRSKDYTGRKNQDIYAYLGQLHRGILTIDSSYHRSDDRYWTVSGADTSICQGDSGGPQFYHKEGVLKVIGVNSAVLGPKLANGQYSCMGVTQATKVGAASDWIIEAIDKMN</sequence>
<dbReference type="InterPro" id="IPR009003">
    <property type="entry name" value="Peptidase_S1_PA"/>
</dbReference>
<dbReference type="PROSITE" id="PS50240">
    <property type="entry name" value="TRYPSIN_DOM"/>
    <property type="match status" value="1"/>
</dbReference>
<name>A0A162FWN0_BDEBC</name>
<dbReference type="SMART" id="SM00020">
    <property type="entry name" value="Tryp_SPc"/>
    <property type="match status" value="1"/>
</dbReference>
<reference evidence="2 3" key="1">
    <citation type="submission" date="2016-03" db="EMBL/GenBank/DDBJ databases">
        <authorList>
            <person name="Ploux O."/>
        </authorList>
    </citation>
    <scope>NUCLEOTIDE SEQUENCE [LARGE SCALE GENOMIC DNA]</scope>
    <source>
        <strain evidence="2 3">EC13</strain>
    </source>
</reference>
<dbReference type="InterPro" id="IPR051333">
    <property type="entry name" value="CLIP_Serine_Protease"/>
</dbReference>
<dbReference type="SUPFAM" id="SSF50494">
    <property type="entry name" value="Trypsin-like serine proteases"/>
    <property type="match status" value="1"/>
</dbReference>
<dbReference type="GO" id="GO:0006508">
    <property type="term" value="P:proteolysis"/>
    <property type="evidence" value="ECO:0007669"/>
    <property type="project" value="InterPro"/>
</dbReference>
<dbReference type="Gene3D" id="2.40.10.10">
    <property type="entry name" value="Trypsin-like serine proteases"/>
    <property type="match status" value="1"/>
</dbReference>
<gene>
    <name evidence="2" type="ORF">AZI87_15220</name>
</gene>
<evidence type="ECO:0000313" key="2">
    <source>
        <dbReference type="EMBL" id="KYG62641.1"/>
    </source>
</evidence>
<protein>
    <recommendedName>
        <fullName evidence="1">Peptidase S1 domain-containing protein</fullName>
    </recommendedName>
</protein>
<feature type="domain" description="Peptidase S1" evidence="1">
    <location>
        <begin position="35"/>
        <end position="281"/>
    </location>
</feature>
<dbReference type="Proteomes" id="UP000075799">
    <property type="component" value="Unassembled WGS sequence"/>
</dbReference>
<evidence type="ECO:0000313" key="3">
    <source>
        <dbReference type="Proteomes" id="UP000075799"/>
    </source>
</evidence>
<dbReference type="PRINTS" id="PR00722">
    <property type="entry name" value="CHYMOTRYPSIN"/>
</dbReference>
<dbReference type="Pfam" id="PF00089">
    <property type="entry name" value="Trypsin"/>
    <property type="match status" value="1"/>
</dbReference>
<dbReference type="GO" id="GO:0004252">
    <property type="term" value="F:serine-type endopeptidase activity"/>
    <property type="evidence" value="ECO:0007669"/>
    <property type="project" value="InterPro"/>
</dbReference>
<dbReference type="EMBL" id="LUKD01000008">
    <property type="protein sequence ID" value="KYG62641.1"/>
    <property type="molecule type" value="Genomic_DNA"/>
</dbReference>
<dbReference type="PROSITE" id="PS51257">
    <property type="entry name" value="PROKAR_LIPOPROTEIN"/>
    <property type="match status" value="1"/>
</dbReference>
<organism evidence="2 3">
    <name type="scientific">Bdellovibrio bacteriovorus</name>
    <dbReference type="NCBI Taxonomy" id="959"/>
    <lineage>
        <taxon>Bacteria</taxon>
        <taxon>Pseudomonadati</taxon>
        <taxon>Bdellovibrionota</taxon>
        <taxon>Bdellovibrionia</taxon>
        <taxon>Bdellovibrionales</taxon>
        <taxon>Pseudobdellovibrionaceae</taxon>
        <taxon>Bdellovibrio</taxon>
    </lineage>
</organism>
<proteinExistence type="predicted"/>
<accession>A0A162FWN0</accession>
<dbReference type="InterPro" id="IPR001254">
    <property type="entry name" value="Trypsin_dom"/>
</dbReference>
<dbReference type="PANTHER" id="PTHR24260">
    <property type="match status" value="1"/>
</dbReference>
<dbReference type="PANTHER" id="PTHR24260:SF132">
    <property type="entry name" value="PEPTIDASE S1 DOMAIN-CONTAINING PROTEIN"/>
    <property type="match status" value="1"/>
</dbReference>
<dbReference type="PROSITE" id="PS00134">
    <property type="entry name" value="TRYPSIN_HIS"/>
    <property type="match status" value="1"/>
</dbReference>
<comment type="caution">
    <text evidence="2">The sequence shown here is derived from an EMBL/GenBank/DDBJ whole genome shotgun (WGS) entry which is preliminary data.</text>
</comment>
<dbReference type="InterPro" id="IPR018114">
    <property type="entry name" value="TRYPSIN_HIS"/>
</dbReference>
<dbReference type="InterPro" id="IPR001314">
    <property type="entry name" value="Peptidase_S1A"/>
</dbReference>
<evidence type="ECO:0000259" key="1">
    <source>
        <dbReference type="PROSITE" id="PS50240"/>
    </source>
</evidence>